<keyword evidence="3" id="KW-1185">Reference proteome</keyword>
<protein>
    <submittedName>
        <fullName evidence="2">Uncharacterized protein</fullName>
    </submittedName>
</protein>
<dbReference type="EMBL" id="MU004292">
    <property type="protein sequence ID" value="KAF2661771.1"/>
    <property type="molecule type" value="Genomic_DNA"/>
</dbReference>
<reference evidence="2" key="1">
    <citation type="journal article" date="2020" name="Stud. Mycol.">
        <title>101 Dothideomycetes genomes: a test case for predicting lifestyles and emergence of pathogens.</title>
        <authorList>
            <person name="Haridas S."/>
            <person name="Albert R."/>
            <person name="Binder M."/>
            <person name="Bloem J."/>
            <person name="Labutti K."/>
            <person name="Salamov A."/>
            <person name="Andreopoulos B."/>
            <person name="Baker S."/>
            <person name="Barry K."/>
            <person name="Bills G."/>
            <person name="Bluhm B."/>
            <person name="Cannon C."/>
            <person name="Castanera R."/>
            <person name="Culley D."/>
            <person name="Daum C."/>
            <person name="Ezra D."/>
            <person name="Gonzalez J."/>
            <person name="Henrissat B."/>
            <person name="Kuo A."/>
            <person name="Liang C."/>
            <person name="Lipzen A."/>
            <person name="Lutzoni F."/>
            <person name="Magnuson J."/>
            <person name="Mondo S."/>
            <person name="Nolan M."/>
            <person name="Ohm R."/>
            <person name="Pangilinan J."/>
            <person name="Park H.-J."/>
            <person name="Ramirez L."/>
            <person name="Alfaro M."/>
            <person name="Sun H."/>
            <person name="Tritt A."/>
            <person name="Yoshinaga Y."/>
            <person name="Zwiers L.-H."/>
            <person name="Turgeon B."/>
            <person name="Goodwin S."/>
            <person name="Spatafora J."/>
            <person name="Crous P."/>
            <person name="Grigoriev I."/>
        </authorList>
    </citation>
    <scope>NUCLEOTIDE SEQUENCE</scope>
    <source>
        <strain evidence="2">CBS 122681</strain>
    </source>
</reference>
<feature type="region of interest" description="Disordered" evidence="1">
    <location>
        <begin position="34"/>
        <end position="60"/>
    </location>
</feature>
<evidence type="ECO:0000313" key="2">
    <source>
        <dbReference type="EMBL" id="KAF2661771.1"/>
    </source>
</evidence>
<sequence>MIVLLAIRRALGRWSFFRRRFNTKSDPIARGSKAEHFVAPGSPTSTRSASSSTSTDTISQEELAAVRQSRRELKTRIGAPQFKGASNLVDDTPARVKRRGRVFSMASIASFAAAADSPLGMNPPDDDDDDDMAIQPIRRQSQMNRRQSLMIEDSMNQAGQRQSILIGVLKSERRAKRGRSIKRVSWFDGQDGDCEEEDVPDMPQVRYESPKRIVSIAEWEEVDESEVMDWEGMEFMRGFISKENGGRRPSLPTLPESRRASFLSEA</sequence>
<organism evidence="2 3">
    <name type="scientific">Lophiostoma macrostomum CBS 122681</name>
    <dbReference type="NCBI Taxonomy" id="1314788"/>
    <lineage>
        <taxon>Eukaryota</taxon>
        <taxon>Fungi</taxon>
        <taxon>Dikarya</taxon>
        <taxon>Ascomycota</taxon>
        <taxon>Pezizomycotina</taxon>
        <taxon>Dothideomycetes</taxon>
        <taxon>Pleosporomycetidae</taxon>
        <taxon>Pleosporales</taxon>
        <taxon>Lophiostomataceae</taxon>
        <taxon>Lophiostoma</taxon>
    </lineage>
</organism>
<evidence type="ECO:0000313" key="3">
    <source>
        <dbReference type="Proteomes" id="UP000799324"/>
    </source>
</evidence>
<feature type="compositionally biased region" description="Low complexity" evidence="1">
    <location>
        <begin position="42"/>
        <end position="58"/>
    </location>
</feature>
<dbReference type="AlphaFoldDB" id="A0A6A6TR19"/>
<dbReference type="Proteomes" id="UP000799324">
    <property type="component" value="Unassembled WGS sequence"/>
</dbReference>
<evidence type="ECO:0000256" key="1">
    <source>
        <dbReference type="SAM" id="MobiDB-lite"/>
    </source>
</evidence>
<accession>A0A6A6TR19</accession>
<feature type="region of interest" description="Disordered" evidence="1">
    <location>
        <begin position="241"/>
        <end position="266"/>
    </location>
</feature>
<proteinExistence type="predicted"/>
<gene>
    <name evidence="2" type="ORF">K491DRAFT_385393</name>
</gene>
<name>A0A6A6TR19_9PLEO</name>